<gene>
    <name evidence="8" type="ORF">MANT1106_LOCUS8103</name>
</gene>
<evidence type="ECO:0000313" key="8">
    <source>
        <dbReference type="EMBL" id="CAD8705420.1"/>
    </source>
</evidence>
<dbReference type="PROSITE" id="PS00113">
    <property type="entry name" value="ADENYLATE_KINASE"/>
    <property type="match status" value="1"/>
</dbReference>
<dbReference type="PANTHER" id="PTHR23359">
    <property type="entry name" value="NUCLEOTIDE KINASE"/>
    <property type="match status" value="1"/>
</dbReference>
<dbReference type="SUPFAM" id="SSF57774">
    <property type="entry name" value="Microbial and mitochondrial ADK, insert 'zinc finger' domain"/>
    <property type="match status" value="1"/>
</dbReference>
<evidence type="ECO:0000256" key="7">
    <source>
        <dbReference type="RuleBase" id="RU003330"/>
    </source>
</evidence>
<dbReference type="InterPro" id="IPR006259">
    <property type="entry name" value="Adenyl_kin_sub"/>
</dbReference>
<dbReference type="AlphaFoldDB" id="A0A7S0SIJ2"/>
<dbReference type="SUPFAM" id="SSF52540">
    <property type="entry name" value="P-loop containing nucleoside triphosphate hydrolases"/>
    <property type="match status" value="1"/>
</dbReference>
<dbReference type="CDD" id="cd01428">
    <property type="entry name" value="ADK"/>
    <property type="match status" value="1"/>
</dbReference>
<dbReference type="GO" id="GO:0004017">
    <property type="term" value="F:AMP kinase activity"/>
    <property type="evidence" value="ECO:0007669"/>
    <property type="project" value="UniProtKB-EC"/>
</dbReference>
<evidence type="ECO:0000256" key="6">
    <source>
        <dbReference type="ARBA" id="ARBA00022777"/>
    </source>
</evidence>
<proteinExistence type="inferred from homology"/>
<evidence type="ECO:0000256" key="1">
    <source>
        <dbReference type="ARBA" id="ARBA00000582"/>
    </source>
</evidence>
<comment type="catalytic activity">
    <reaction evidence="1">
        <text>AMP + ATP = 2 ADP</text>
        <dbReference type="Rhea" id="RHEA:12973"/>
        <dbReference type="ChEBI" id="CHEBI:30616"/>
        <dbReference type="ChEBI" id="CHEBI:456215"/>
        <dbReference type="ChEBI" id="CHEBI:456216"/>
        <dbReference type="EC" id="2.7.4.3"/>
    </reaction>
</comment>
<dbReference type="NCBIfam" id="TIGR01351">
    <property type="entry name" value="adk"/>
    <property type="match status" value="1"/>
</dbReference>
<keyword evidence="6 7" id="KW-0418">Kinase</keyword>
<dbReference type="InterPro" id="IPR033690">
    <property type="entry name" value="Adenylat_kinase_CS"/>
</dbReference>
<reference evidence="8" key="1">
    <citation type="submission" date="2021-01" db="EMBL/GenBank/DDBJ databases">
        <authorList>
            <person name="Corre E."/>
            <person name="Pelletier E."/>
            <person name="Niang G."/>
            <person name="Scheremetjew M."/>
            <person name="Finn R."/>
            <person name="Kale V."/>
            <person name="Holt S."/>
            <person name="Cochrane G."/>
            <person name="Meng A."/>
            <person name="Brown T."/>
            <person name="Cohen L."/>
        </authorList>
    </citation>
    <scope>NUCLEOTIDE SEQUENCE</scope>
    <source>
        <strain evidence="8">SL-175</strain>
    </source>
</reference>
<evidence type="ECO:0000256" key="5">
    <source>
        <dbReference type="ARBA" id="ARBA00022741"/>
    </source>
</evidence>
<protein>
    <recommendedName>
        <fullName evidence="3">adenylate kinase</fullName>
        <ecNumber evidence="3">2.7.4.3</ecNumber>
    </recommendedName>
</protein>
<dbReference type="HAMAP" id="MF_00235">
    <property type="entry name" value="Adenylate_kinase_Adk"/>
    <property type="match status" value="1"/>
</dbReference>
<dbReference type="Pfam" id="PF00406">
    <property type="entry name" value="ADK"/>
    <property type="match status" value="1"/>
</dbReference>
<dbReference type="EC" id="2.7.4.3" evidence="3"/>
<keyword evidence="5" id="KW-0547">Nucleotide-binding</keyword>
<dbReference type="InterPro" id="IPR000850">
    <property type="entry name" value="Adenylat/UMP-CMP_kin"/>
</dbReference>
<keyword evidence="4 7" id="KW-0808">Transferase</keyword>
<dbReference type="InterPro" id="IPR027417">
    <property type="entry name" value="P-loop_NTPase"/>
</dbReference>
<name>A0A7S0SIJ2_9CHLO</name>
<dbReference type="InterPro" id="IPR036193">
    <property type="entry name" value="ADK_active_lid_dom_sf"/>
</dbReference>
<evidence type="ECO:0000256" key="3">
    <source>
        <dbReference type="ARBA" id="ARBA00012955"/>
    </source>
</evidence>
<sequence>MSFALSAPAAIGTQFPCGTKLNARSAPRQAARQKSRVVLATAAAGTGPKRVIIAGAPASGKGTQCELIVQKFGLVHISAGDLLRAAVKEGTPAGLEAKDFMDRGDLVPDSVVVTMVKDALDTPAAKEKGWLLDGYPRSASQADAIAAEGIEPDVFLLLNVPDEMLIERVVGRRLDPETGAIYHVKFFPPPADIVDRLTIRSDDTEEKAKNRLSVHHSNVEAVVGKYSDRVREINGDRSKADVYAEIEGIIDTM</sequence>
<dbReference type="EMBL" id="HBFC01013846">
    <property type="protein sequence ID" value="CAD8705420.1"/>
    <property type="molecule type" value="Transcribed_RNA"/>
</dbReference>
<comment type="similarity">
    <text evidence="2 7">Belongs to the adenylate kinase family.</text>
</comment>
<organism evidence="8">
    <name type="scientific">Mantoniella antarctica</name>
    <dbReference type="NCBI Taxonomy" id="81844"/>
    <lineage>
        <taxon>Eukaryota</taxon>
        <taxon>Viridiplantae</taxon>
        <taxon>Chlorophyta</taxon>
        <taxon>Mamiellophyceae</taxon>
        <taxon>Mamiellales</taxon>
        <taxon>Mamiellaceae</taxon>
        <taxon>Mantoniella</taxon>
    </lineage>
</organism>
<dbReference type="GO" id="GO:0005524">
    <property type="term" value="F:ATP binding"/>
    <property type="evidence" value="ECO:0007669"/>
    <property type="project" value="InterPro"/>
</dbReference>
<dbReference type="Gene3D" id="3.40.50.300">
    <property type="entry name" value="P-loop containing nucleotide triphosphate hydrolases"/>
    <property type="match status" value="1"/>
</dbReference>
<accession>A0A7S0SIJ2</accession>
<evidence type="ECO:0000256" key="4">
    <source>
        <dbReference type="ARBA" id="ARBA00022679"/>
    </source>
</evidence>
<evidence type="ECO:0000256" key="2">
    <source>
        <dbReference type="ARBA" id="ARBA00007220"/>
    </source>
</evidence>
<dbReference type="PRINTS" id="PR00094">
    <property type="entry name" value="ADENYLTKNASE"/>
</dbReference>